<dbReference type="Proteomes" id="UP000823862">
    <property type="component" value="Unassembled WGS sequence"/>
</dbReference>
<dbReference type="EMBL" id="DWZI01000020">
    <property type="protein sequence ID" value="HJA85259.1"/>
    <property type="molecule type" value="Genomic_DNA"/>
</dbReference>
<comment type="caution">
    <text evidence="1">The sequence shown here is derived from an EMBL/GenBank/DDBJ whole genome shotgun (WGS) entry which is preliminary data.</text>
</comment>
<dbReference type="AlphaFoldDB" id="A0A9D2HVJ8"/>
<proteinExistence type="predicted"/>
<evidence type="ECO:0000313" key="2">
    <source>
        <dbReference type="Proteomes" id="UP000823862"/>
    </source>
</evidence>
<gene>
    <name evidence="1" type="ORF">H9950_03520</name>
</gene>
<protein>
    <submittedName>
        <fullName evidence="1">Uncharacterized protein</fullName>
    </submittedName>
</protein>
<reference evidence="1" key="2">
    <citation type="submission" date="2021-04" db="EMBL/GenBank/DDBJ databases">
        <authorList>
            <person name="Gilroy R."/>
        </authorList>
    </citation>
    <scope>NUCLEOTIDE SEQUENCE</scope>
    <source>
        <strain evidence="1">ChiHjej12B11-9795</strain>
    </source>
</reference>
<organism evidence="1 2">
    <name type="scientific">Candidatus Bacteroides avicola</name>
    <dbReference type="NCBI Taxonomy" id="2838468"/>
    <lineage>
        <taxon>Bacteria</taxon>
        <taxon>Pseudomonadati</taxon>
        <taxon>Bacteroidota</taxon>
        <taxon>Bacteroidia</taxon>
        <taxon>Bacteroidales</taxon>
        <taxon>Bacteroidaceae</taxon>
        <taxon>Bacteroides</taxon>
    </lineage>
</organism>
<name>A0A9D2HVJ8_9BACE</name>
<evidence type="ECO:0000313" key="1">
    <source>
        <dbReference type="EMBL" id="HJA85259.1"/>
    </source>
</evidence>
<reference evidence="1" key="1">
    <citation type="journal article" date="2021" name="PeerJ">
        <title>Extensive microbial diversity within the chicken gut microbiome revealed by metagenomics and culture.</title>
        <authorList>
            <person name="Gilroy R."/>
            <person name="Ravi A."/>
            <person name="Getino M."/>
            <person name="Pursley I."/>
            <person name="Horton D.L."/>
            <person name="Alikhan N.F."/>
            <person name="Baker D."/>
            <person name="Gharbi K."/>
            <person name="Hall N."/>
            <person name="Watson M."/>
            <person name="Adriaenssens E.M."/>
            <person name="Foster-Nyarko E."/>
            <person name="Jarju S."/>
            <person name="Secka A."/>
            <person name="Antonio M."/>
            <person name="Oren A."/>
            <person name="Chaudhuri R.R."/>
            <person name="La Ragione R."/>
            <person name="Hildebrand F."/>
            <person name="Pallen M.J."/>
        </authorList>
    </citation>
    <scope>NUCLEOTIDE SEQUENCE</scope>
    <source>
        <strain evidence="1">ChiHjej12B11-9795</strain>
    </source>
</reference>
<accession>A0A9D2HVJ8</accession>
<sequence>MRKVFQEQIELFTPFFGTDSLDDAQRWDFVEDYFTSVSVEKQKEKYDKAED</sequence>